<dbReference type="InterPro" id="IPR011605">
    <property type="entry name" value="NusB_fam"/>
</dbReference>
<keyword evidence="5 6" id="KW-0804">Transcription</keyword>
<dbReference type="GO" id="GO:0031564">
    <property type="term" value="P:transcription antitermination"/>
    <property type="evidence" value="ECO:0007669"/>
    <property type="project" value="UniProtKB-KW"/>
</dbReference>
<evidence type="ECO:0000256" key="2">
    <source>
        <dbReference type="ARBA" id="ARBA00022814"/>
    </source>
</evidence>
<evidence type="ECO:0000259" key="7">
    <source>
        <dbReference type="Pfam" id="PF01029"/>
    </source>
</evidence>
<evidence type="ECO:0000256" key="3">
    <source>
        <dbReference type="ARBA" id="ARBA00022884"/>
    </source>
</evidence>
<dbReference type="STRING" id="690567.1323"/>
<protein>
    <recommendedName>
        <fullName evidence="6">Transcription antitermination protein NusB</fullName>
    </recommendedName>
    <alternativeName>
        <fullName evidence="6">Antitermination factor NusB</fullName>
    </alternativeName>
</protein>
<keyword evidence="9" id="KW-1185">Reference proteome</keyword>
<dbReference type="GO" id="GO:0003723">
    <property type="term" value="F:RNA binding"/>
    <property type="evidence" value="ECO:0007669"/>
    <property type="project" value="UniProtKB-UniRule"/>
</dbReference>
<evidence type="ECO:0000256" key="5">
    <source>
        <dbReference type="ARBA" id="ARBA00023163"/>
    </source>
</evidence>
<keyword evidence="2 6" id="KW-0889">Transcription antitermination</keyword>
<dbReference type="Pfam" id="PF01029">
    <property type="entry name" value="NusB"/>
    <property type="match status" value="1"/>
</dbReference>
<comment type="similarity">
    <text evidence="1 6">Belongs to the NusB family.</text>
</comment>
<reference evidence="8 9" key="1">
    <citation type="submission" date="2015-03" db="EMBL/GenBank/DDBJ databases">
        <authorList>
            <person name="Murphy D."/>
        </authorList>
    </citation>
    <scope>NUCLEOTIDE SEQUENCE [LARGE SCALE GENOMIC DNA]</scope>
    <source>
        <strain evidence="8 9">OL-4</strain>
    </source>
</reference>
<proteinExistence type="inferred from homology"/>
<sequence>MSRRKAREIAFKVIFQVDQVNAEPRTAFEYLLEESNLTEPDSEFAWTLIEGCLTHLEPIDQCIARHSTDWTVERMSSTDRNLMRLATYEILYMEEVKSAAIAMDEAIEISKKYGEHNSAAFVNAILDKINRNRS</sequence>
<evidence type="ECO:0000256" key="4">
    <source>
        <dbReference type="ARBA" id="ARBA00023015"/>
    </source>
</evidence>
<evidence type="ECO:0000256" key="6">
    <source>
        <dbReference type="HAMAP-Rule" id="MF_00073"/>
    </source>
</evidence>
<evidence type="ECO:0000256" key="1">
    <source>
        <dbReference type="ARBA" id="ARBA00005952"/>
    </source>
</evidence>
<dbReference type="InterPro" id="IPR006027">
    <property type="entry name" value="NusB_RsmB_TIM44"/>
</dbReference>
<dbReference type="Gene3D" id="1.10.940.10">
    <property type="entry name" value="NusB-like"/>
    <property type="match status" value="1"/>
</dbReference>
<organism evidence="8 9">
    <name type="scientific">Syntrophomonas zehnderi OL-4</name>
    <dbReference type="NCBI Taxonomy" id="690567"/>
    <lineage>
        <taxon>Bacteria</taxon>
        <taxon>Bacillati</taxon>
        <taxon>Bacillota</taxon>
        <taxon>Clostridia</taxon>
        <taxon>Eubacteriales</taxon>
        <taxon>Syntrophomonadaceae</taxon>
        <taxon>Syntrophomonas</taxon>
    </lineage>
</organism>
<evidence type="ECO:0000313" key="8">
    <source>
        <dbReference type="EMBL" id="CFX49520.1"/>
    </source>
</evidence>
<evidence type="ECO:0000313" key="9">
    <source>
        <dbReference type="Proteomes" id="UP000045545"/>
    </source>
</evidence>
<dbReference type="PANTHER" id="PTHR11078:SF3">
    <property type="entry name" value="ANTITERMINATION NUSB DOMAIN-CONTAINING PROTEIN"/>
    <property type="match status" value="1"/>
</dbReference>
<dbReference type="NCBIfam" id="TIGR01951">
    <property type="entry name" value="nusB"/>
    <property type="match status" value="1"/>
</dbReference>
<gene>
    <name evidence="6" type="primary">nusB</name>
    <name evidence="8" type="ORF">1323</name>
</gene>
<name>A0A0E4C8K0_9FIRM</name>
<dbReference type="GO" id="GO:0006353">
    <property type="term" value="P:DNA-templated transcription termination"/>
    <property type="evidence" value="ECO:0007669"/>
    <property type="project" value="UniProtKB-UniRule"/>
</dbReference>
<dbReference type="RefSeq" id="WP_046496797.1">
    <property type="nucleotide sequence ID" value="NZ_CGIH01000026.1"/>
</dbReference>
<dbReference type="PANTHER" id="PTHR11078">
    <property type="entry name" value="N UTILIZATION SUBSTANCE PROTEIN B-RELATED"/>
    <property type="match status" value="1"/>
</dbReference>
<dbReference type="InterPro" id="IPR035926">
    <property type="entry name" value="NusB-like_sf"/>
</dbReference>
<comment type="function">
    <text evidence="6">Involved in transcription antitermination. Required for transcription of ribosomal RNA (rRNA) genes. Binds specifically to the boxA antiterminator sequence of the ribosomal RNA (rrn) operons.</text>
</comment>
<dbReference type="AlphaFoldDB" id="A0A0E4C8K0"/>
<dbReference type="GO" id="GO:0005829">
    <property type="term" value="C:cytosol"/>
    <property type="evidence" value="ECO:0007669"/>
    <property type="project" value="TreeGrafter"/>
</dbReference>
<feature type="domain" description="NusB/RsmB/TIM44" evidence="7">
    <location>
        <begin position="4"/>
        <end position="131"/>
    </location>
</feature>
<dbReference type="OrthoDB" id="9811381at2"/>
<dbReference type="SUPFAM" id="SSF48013">
    <property type="entry name" value="NusB-like"/>
    <property type="match status" value="1"/>
</dbReference>
<keyword evidence="3 6" id="KW-0694">RNA-binding</keyword>
<dbReference type="EMBL" id="CGIH01000026">
    <property type="protein sequence ID" value="CFX49520.1"/>
    <property type="molecule type" value="Genomic_DNA"/>
</dbReference>
<accession>A0A0E4C8K0</accession>
<dbReference type="Proteomes" id="UP000045545">
    <property type="component" value="Unassembled WGS sequence"/>
</dbReference>
<dbReference type="HAMAP" id="MF_00073">
    <property type="entry name" value="NusB"/>
    <property type="match status" value="1"/>
</dbReference>
<keyword evidence="4 6" id="KW-0805">Transcription regulation</keyword>